<protein>
    <submittedName>
        <fullName evidence="1">Uncharacterized protein</fullName>
    </submittedName>
</protein>
<reference evidence="1 2" key="1">
    <citation type="submission" date="2019-04" db="EMBL/GenBank/DDBJ databases">
        <authorList>
            <person name="Hwang J.C."/>
        </authorList>
    </citation>
    <scope>NUCLEOTIDE SEQUENCE [LARGE SCALE GENOMIC DNA]</scope>
    <source>
        <strain evidence="1 2">IMCC35002</strain>
    </source>
</reference>
<gene>
    <name evidence="1" type="ORF">FCL42_01715</name>
</gene>
<sequence>MEHFRDITSFHSIGRVIDGRPKSLNDVVDYLNFLSQIIFCDTVSVSVLGPKEITDGTLDVVNKLIAMGVPPEFVSKYSYPEQSERILQRNRISNNLMHEWHVCFPMLESAKKEEFPKGYFEMLSGTVDIFKDVFIEGKPVSNYKSEIISSLDDDEYSYMIGLMFSNENLVNIIRKNFKERNIQDEHLYDFISKSRNKYNLLLSEDLKLAFTPTAARMLKNTETAHTLIDSYKEKMKVDPKQEMESLKVTGKQYEISIPSAIHMLLSQNSTSARALMDKALKTREALGWYRKEVLSDYNTLRFSGNPEDEIKLSNLLNASYRDITSILSANQGISKSSVFGYFSVDLSSFSSMTGSGKMLVSFLQWVRSKAIFSRNKESYLLTQELIYYMSKSEHEYQVAIQKLYVDLGGDFGDLILGN</sequence>
<dbReference type="RefSeq" id="WP_136861637.1">
    <property type="nucleotide sequence ID" value="NZ_SWCJ01000001.1"/>
</dbReference>
<keyword evidence="2" id="KW-1185">Reference proteome</keyword>
<evidence type="ECO:0000313" key="2">
    <source>
        <dbReference type="Proteomes" id="UP000305675"/>
    </source>
</evidence>
<proteinExistence type="predicted"/>
<comment type="caution">
    <text evidence="1">The sequence shown here is derived from an EMBL/GenBank/DDBJ whole genome shotgun (WGS) entry which is preliminary data.</text>
</comment>
<dbReference type="EMBL" id="SWCJ01000001">
    <property type="protein sequence ID" value="TKB58489.1"/>
    <property type="molecule type" value="Genomic_DNA"/>
</dbReference>
<evidence type="ECO:0000313" key="1">
    <source>
        <dbReference type="EMBL" id="TKB58489.1"/>
    </source>
</evidence>
<dbReference type="Proteomes" id="UP000305675">
    <property type="component" value="Unassembled WGS sequence"/>
</dbReference>
<dbReference type="OrthoDB" id="7056720at2"/>
<dbReference type="AlphaFoldDB" id="A0A4U1BTI2"/>
<organism evidence="1 2">
    <name type="scientific">Ferrimonas aestuarii</name>
    <dbReference type="NCBI Taxonomy" id="2569539"/>
    <lineage>
        <taxon>Bacteria</taxon>
        <taxon>Pseudomonadati</taxon>
        <taxon>Pseudomonadota</taxon>
        <taxon>Gammaproteobacteria</taxon>
        <taxon>Alteromonadales</taxon>
        <taxon>Ferrimonadaceae</taxon>
        <taxon>Ferrimonas</taxon>
    </lineage>
</organism>
<accession>A0A4U1BTI2</accession>
<name>A0A4U1BTI2_9GAMM</name>